<evidence type="ECO:0000256" key="1">
    <source>
        <dbReference type="ARBA" id="ARBA00009776"/>
    </source>
</evidence>
<dbReference type="AlphaFoldDB" id="A0A1R1MME9"/>
<evidence type="ECO:0000256" key="6">
    <source>
        <dbReference type="ARBA" id="ARBA00022741"/>
    </source>
</evidence>
<dbReference type="InterPro" id="IPR018094">
    <property type="entry name" value="Thymidylate_kinase"/>
</dbReference>
<name>A0A1R1MME9_9BACT</name>
<reference evidence="14 15" key="1">
    <citation type="submission" date="2016-10" db="EMBL/GenBank/DDBJ databases">
        <title>Genome sequence of a sulfur-reducing bacterium Desulfurobacterium indicum K6013.</title>
        <authorList>
            <person name="Cao J."/>
            <person name="Shao Z."/>
            <person name="Alain K."/>
            <person name="Jebbar M."/>
        </authorList>
    </citation>
    <scope>NUCLEOTIDE SEQUENCE [LARGE SCALE GENOMIC DNA]</scope>
    <source>
        <strain evidence="14 15">K6013</strain>
    </source>
</reference>
<evidence type="ECO:0000256" key="9">
    <source>
        <dbReference type="ARBA" id="ARBA00029962"/>
    </source>
</evidence>
<comment type="similarity">
    <text evidence="1 12">Belongs to the thymidylate kinase family.</text>
</comment>
<evidence type="ECO:0000256" key="7">
    <source>
        <dbReference type="ARBA" id="ARBA00022777"/>
    </source>
</evidence>
<dbReference type="GO" id="GO:0005829">
    <property type="term" value="C:cytosol"/>
    <property type="evidence" value="ECO:0007669"/>
    <property type="project" value="TreeGrafter"/>
</dbReference>
<evidence type="ECO:0000313" key="15">
    <source>
        <dbReference type="Proteomes" id="UP000187408"/>
    </source>
</evidence>
<comment type="catalytic activity">
    <reaction evidence="10 12">
        <text>dTMP + ATP = dTDP + ADP</text>
        <dbReference type="Rhea" id="RHEA:13517"/>
        <dbReference type="ChEBI" id="CHEBI:30616"/>
        <dbReference type="ChEBI" id="CHEBI:58369"/>
        <dbReference type="ChEBI" id="CHEBI:63528"/>
        <dbReference type="ChEBI" id="CHEBI:456216"/>
        <dbReference type="EC" id="2.7.4.9"/>
    </reaction>
</comment>
<dbReference type="PANTHER" id="PTHR10344:SF4">
    <property type="entry name" value="UMP-CMP KINASE 2, MITOCHONDRIAL"/>
    <property type="match status" value="1"/>
</dbReference>
<keyword evidence="6 12" id="KW-0547">Nucleotide-binding</keyword>
<evidence type="ECO:0000313" key="14">
    <source>
        <dbReference type="EMBL" id="OMH41002.1"/>
    </source>
</evidence>
<dbReference type="CDD" id="cd01672">
    <property type="entry name" value="TMPK"/>
    <property type="match status" value="1"/>
</dbReference>
<evidence type="ECO:0000256" key="11">
    <source>
        <dbReference type="ARBA" id="ARBA00057735"/>
    </source>
</evidence>
<dbReference type="SUPFAM" id="SSF52540">
    <property type="entry name" value="P-loop containing nucleoside triphosphate hydrolases"/>
    <property type="match status" value="1"/>
</dbReference>
<keyword evidence="4 12" id="KW-0808">Transferase</keyword>
<dbReference type="EMBL" id="MOEN01000005">
    <property type="protein sequence ID" value="OMH41002.1"/>
    <property type="molecule type" value="Genomic_DNA"/>
</dbReference>
<dbReference type="RefSeq" id="WP_076712481.1">
    <property type="nucleotide sequence ID" value="NZ_MOEN01000005.1"/>
</dbReference>
<dbReference type="InterPro" id="IPR027417">
    <property type="entry name" value="P-loop_NTPase"/>
</dbReference>
<sequence length="205" mass="23339">MFITFEGIEGSGKTTQAKLLHEWLIDNGYEVILTREPGGTPAAEEIRKFILSDREEPFPEIAELMLYMAARSFHVQNLIKPALNSGTIVISDRFSDATLAYQGYGRGLSLKDISHLNSLATEGLKPDITFLIDVPVEIGMLRIEGREHDRIEKETLIFHEKVRKGYLQIASENPERIVVIDGTKRTEEIFEEIRKNIERRLKNGI</sequence>
<comment type="caution">
    <text evidence="14">The sequence shown here is derived from an EMBL/GenBank/DDBJ whole genome shotgun (WGS) entry which is preliminary data.</text>
</comment>
<dbReference type="EC" id="2.7.4.9" evidence="2 12"/>
<gene>
    <name evidence="12" type="primary">tmk</name>
    <name evidence="14" type="ORF">BLW93_02180</name>
</gene>
<accession>A0A1R1MME9</accession>
<dbReference type="GO" id="GO:0005524">
    <property type="term" value="F:ATP binding"/>
    <property type="evidence" value="ECO:0007669"/>
    <property type="project" value="UniProtKB-UniRule"/>
</dbReference>
<dbReference type="Gene3D" id="3.40.50.300">
    <property type="entry name" value="P-loop containing nucleotide triphosphate hydrolases"/>
    <property type="match status" value="1"/>
</dbReference>
<evidence type="ECO:0000256" key="3">
    <source>
        <dbReference type="ARBA" id="ARBA00017144"/>
    </source>
</evidence>
<dbReference type="HAMAP" id="MF_00165">
    <property type="entry name" value="Thymidylate_kinase"/>
    <property type="match status" value="1"/>
</dbReference>
<evidence type="ECO:0000259" key="13">
    <source>
        <dbReference type="Pfam" id="PF02223"/>
    </source>
</evidence>
<keyword evidence="8 12" id="KW-0067">ATP-binding</keyword>
<dbReference type="GO" id="GO:0004798">
    <property type="term" value="F:dTMP kinase activity"/>
    <property type="evidence" value="ECO:0007669"/>
    <property type="project" value="UniProtKB-UniRule"/>
</dbReference>
<dbReference type="InterPro" id="IPR039430">
    <property type="entry name" value="Thymidylate_kin-like_dom"/>
</dbReference>
<feature type="domain" description="Thymidylate kinase-like" evidence="13">
    <location>
        <begin position="5"/>
        <end position="193"/>
    </location>
</feature>
<evidence type="ECO:0000256" key="10">
    <source>
        <dbReference type="ARBA" id="ARBA00048743"/>
    </source>
</evidence>
<evidence type="ECO:0000256" key="5">
    <source>
        <dbReference type="ARBA" id="ARBA00022727"/>
    </source>
</evidence>
<feature type="binding site" evidence="12">
    <location>
        <begin position="7"/>
        <end position="14"/>
    </location>
    <ligand>
        <name>ATP</name>
        <dbReference type="ChEBI" id="CHEBI:30616"/>
    </ligand>
</feature>
<evidence type="ECO:0000256" key="12">
    <source>
        <dbReference type="HAMAP-Rule" id="MF_00165"/>
    </source>
</evidence>
<keyword evidence="7 12" id="KW-0418">Kinase</keyword>
<organism evidence="14 15">
    <name type="scientific">Desulfurobacterium indicum</name>
    <dbReference type="NCBI Taxonomy" id="1914305"/>
    <lineage>
        <taxon>Bacteria</taxon>
        <taxon>Pseudomonadati</taxon>
        <taxon>Aquificota</taxon>
        <taxon>Aquificia</taxon>
        <taxon>Desulfurobacteriales</taxon>
        <taxon>Desulfurobacteriaceae</taxon>
        <taxon>Desulfurobacterium</taxon>
    </lineage>
</organism>
<proteinExistence type="inferred from homology"/>
<evidence type="ECO:0000256" key="8">
    <source>
        <dbReference type="ARBA" id="ARBA00022840"/>
    </source>
</evidence>
<dbReference type="GO" id="GO:0006227">
    <property type="term" value="P:dUDP biosynthetic process"/>
    <property type="evidence" value="ECO:0007669"/>
    <property type="project" value="TreeGrafter"/>
</dbReference>
<dbReference type="PANTHER" id="PTHR10344">
    <property type="entry name" value="THYMIDYLATE KINASE"/>
    <property type="match status" value="1"/>
</dbReference>
<dbReference type="GO" id="GO:0006235">
    <property type="term" value="P:dTTP biosynthetic process"/>
    <property type="evidence" value="ECO:0007669"/>
    <property type="project" value="UniProtKB-UniRule"/>
</dbReference>
<comment type="function">
    <text evidence="11 12">Phosphorylation of dTMP to form dTDP in both de novo and salvage pathways of dTTP synthesis.</text>
</comment>
<dbReference type="Pfam" id="PF02223">
    <property type="entry name" value="Thymidylate_kin"/>
    <property type="match status" value="1"/>
</dbReference>
<dbReference type="NCBIfam" id="TIGR00041">
    <property type="entry name" value="DTMP_kinase"/>
    <property type="match status" value="1"/>
</dbReference>
<dbReference type="STRING" id="1914305.BLW93_02180"/>
<keyword evidence="5 12" id="KW-0545">Nucleotide biosynthesis</keyword>
<keyword evidence="15" id="KW-1185">Reference proteome</keyword>
<dbReference type="GO" id="GO:0006233">
    <property type="term" value="P:dTDP biosynthetic process"/>
    <property type="evidence" value="ECO:0007669"/>
    <property type="project" value="InterPro"/>
</dbReference>
<dbReference type="Proteomes" id="UP000187408">
    <property type="component" value="Unassembled WGS sequence"/>
</dbReference>
<evidence type="ECO:0000256" key="2">
    <source>
        <dbReference type="ARBA" id="ARBA00012980"/>
    </source>
</evidence>
<protein>
    <recommendedName>
        <fullName evidence="3 12">Thymidylate kinase</fullName>
        <ecNumber evidence="2 12">2.7.4.9</ecNumber>
    </recommendedName>
    <alternativeName>
        <fullName evidence="9 12">dTMP kinase</fullName>
    </alternativeName>
</protein>
<dbReference type="OrthoDB" id="9774907at2"/>
<dbReference type="FunFam" id="3.40.50.300:FF:000225">
    <property type="entry name" value="Thymidylate kinase"/>
    <property type="match status" value="1"/>
</dbReference>
<evidence type="ECO:0000256" key="4">
    <source>
        <dbReference type="ARBA" id="ARBA00022679"/>
    </source>
</evidence>